<dbReference type="EMBL" id="NJBN01000001">
    <property type="protein sequence ID" value="TKJ42284.1"/>
    <property type="molecule type" value="Genomic_DNA"/>
</dbReference>
<dbReference type="GO" id="GO:0016301">
    <property type="term" value="F:kinase activity"/>
    <property type="evidence" value="ECO:0007669"/>
    <property type="project" value="UniProtKB-KW"/>
</dbReference>
<organism evidence="3 4">
    <name type="scientific">candidate division LCP-89 bacterium B3_LCP</name>
    <dbReference type="NCBI Taxonomy" id="2012998"/>
    <lineage>
        <taxon>Bacteria</taxon>
        <taxon>Pseudomonadati</taxon>
        <taxon>Bacteria division LCP-89</taxon>
    </lineage>
</organism>
<protein>
    <submittedName>
        <fullName evidence="3">Histidine kinase</fullName>
    </submittedName>
</protein>
<dbReference type="Proteomes" id="UP000319619">
    <property type="component" value="Unassembled WGS sequence"/>
</dbReference>
<comment type="caution">
    <text evidence="3">The sequence shown here is derived from an EMBL/GenBank/DDBJ whole genome shotgun (WGS) entry which is preliminary data.</text>
</comment>
<name>A0A532V501_UNCL8</name>
<gene>
    <name evidence="3" type="ORF">CEE37_00985</name>
</gene>
<dbReference type="InterPro" id="IPR025698">
    <property type="entry name" value="2TM_dom"/>
</dbReference>
<keyword evidence="1" id="KW-0812">Transmembrane</keyword>
<evidence type="ECO:0000313" key="3">
    <source>
        <dbReference type="EMBL" id="TKJ42284.1"/>
    </source>
</evidence>
<feature type="transmembrane region" description="Helical" evidence="1">
    <location>
        <begin position="52"/>
        <end position="73"/>
    </location>
</feature>
<proteinExistence type="predicted"/>
<keyword evidence="1" id="KW-1133">Transmembrane helix</keyword>
<accession>A0A532V501</accession>
<feature type="domain" description="2TM" evidence="2">
    <location>
        <begin position="8"/>
        <end position="86"/>
    </location>
</feature>
<dbReference type="AlphaFoldDB" id="A0A532V501"/>
<dbReference type="Pfam" id="PF13239">
    <property type="entry name" value="2TM"/>
    <property type="match status" value="1"/>
</dbReference>
<feature type="transmembrane region" description="Helical" evidence="1">
    <location>
        <begin position="20"/>
        <end position="40"/>
    </location>
</feature>
<reference evidence="3 4" key="1">
    <citation type="submission" date="2017-06" db="EMBL/GenBank/DDBJ databases">
        <title>Novel microbial phyla capable of carbon fixation and sulfur reduction in deep-sea sediments.</title>
        <authorList>
            <person name="Huang J."/>
            <person name="Baker B."/>
            <person name="Wang Y."/>
        </authorList>
    </citation>
    <scope>NUCLEOTIDE SEQUENCE [LARGE SCALE GENOMIC DNA]</scope>
    <source>
        <strain evidence="3">B3_LCP</strain>
    </source>
</reference>
<evidence type="ECO:0000259" key="2">
    <source>
        <dbReference type="Pfam" id="PF13239"/>
    </source>
</evidence>
<keyword evidence="1" id="KW-0472">Membrane</keyword>
<keyword evidence="3" id="KW-0418">Kinase</keyword>
<evidence type="ECO:0000313" key="4">
    <source>
        <dbReference type="Proteomes" id="UP000319619"/>
    </source>
</evidence>
<sequence>MDENQRYERARKRVEEIKGFYTHLLVYVLVNIFLVLFNWFSSPGHWWFQWPLIGWGIGLAVHWLSIFGLGSFLGKEWEERKIKEIVEKDKGE</sequence>
<evidence type="ECO:0000256" key="1">
    <source>
        <dbReference type="SAM" id="Phobius"/>
    </source>
</evidence>
<keyword evidence="3" id="KW-0808">Transferase</keyword>